<dbReference type="STRING" id="35608.A0A2U1KM69"/>
<dbReference type="EMBL" id="PKPP01016243">
    <property type="protein sequence ID" value="PWA37880.1"/>
    <property type="molecule type" value="Genomic_DNA"/>
</dbReference>
<dbReference type="AlphaFoldDB" id="A0A2U1KM69"/>
<dbReference type="Gene3D" id="2.40.50.140">
    <property type="entry name" value="Nucleic acid-binding proteins"/>
    <property type="match status" value="1"/>
</dbReference>
<evidence type="ECO:0000313" key="2">
    <source>
        <dbReference type="Proteomes" id="UP000245207"/>
    </source>
</evidence>
<organism evidence="1 2">
    <name type="scientific">Artemisia annua</name>
    <name type="common">Sweet wormwood</name>
    <dbReference type="NCBI Taxonomy" id="35608"/>
    <lineage>
        <taxon>Eukaryota</taxon>
        <taxon>Viridiplantae</taxon>
        <taxon>Streptophyta</taxon>
        <taxon>Embryophyta</taxon>
        <taxon>Tracheophyta</taxon>
        <taxon>Spermatophyta</taxon>
        <taxon>Magnoliopsida</taxon>
        <taxon>eudicotyledons</taxon>
        <taxon>Gunneridae</taxon>
        <taxon>Pentapetalae</taxon>
        <taxon>asterids</taxon>
        <taxon>campanulids</taxon>
        <taxon>Asterales</taxon>
        <taxon>Asteraceae</taxon>
        <taxon>Asteroideae</taxon>
        <taxon>Anthemideae</taxon>
        <taxon>Artemisiinae</taxon>
        <taxon>Artemisia</taxon>
    </lineage>
</organism>
<dbReference type="SUPFAM" id="SSF50249">
    <property type="entry name" value="Nucleic acid-binding proteins"/>
    <property type="match status" value="1"/>
</dbReference>
<sequence length="508" mass="56318">MIGPRDGCPSINSPCRSTNVLGFCGCRFCMIGAWDECTSVNFPCPSTSPLGFSSYRICRTGTRDGCPSANLLAVTLIATQFIQSLLRPTEIVALADIKPTDIRKAIKVKLYHKWTAKRIPELNQTIYCCILLDKRGVTLEASIHLLEGSVLCYTQNGLGTKALIDNDVPSNDAGTKAGTPNDAGTKRFGGSLPSEGFCGCRFCMIGARDECTSVNFPCPSTSPLGFSSYRICRTGTRDGCPSANLLAVTLIAAQFIQSLLRPTAYLIRGFGCQKTERWQQTLSNKITLLFGKYTEIIANGFPEHYFEFAAYNELGKIADDKDSGLTDYIGYVRTIYEKRTTGDATTNIVTHRNIELQNLNGNSVTLTMWNDMATSFQKDLEMAVEQPIVVATKNTYLIYFMCVVFLNVPQTTGGIQLSATPTTHHYINPNLPETKQIHNVYNELLRAMPLLQVQPYRRPNVEEDKYKNRVSLKTLLEINPEGQMCTQLYTGNESYFALGEVPVFMIVL</sequence>
<dbReference type="Proteomes" id="UP000245207">
    <property type="component" value="Unassembled WGS sequence"/>
</dbReference>
<proteinExistence type="predicted"/>
<comment type="caution">
    <text evidence="1">The sequence shown here is derived from an EMBL/GenBank/DDBJ whole genome shotgun (WGS) entry which is preliminary data.</text>
</comment>
<name>A0A2U1KM69_ARTAN</name>
<protein>
    <submittedName>
        <fullName evidence="1">Nucleic acid-binding, OB-fold protein</fullName>
    </submittedName>
</protein>
<evidence type="ECO:0000313" key="1">
    <source>
        <dbReference type="EMBL" id="PWA37880.1"/>
    </source>
</evidence>
<keyword evidence="2" id="KW-1185">Reference proteome</keyword>
<dbReference type="PANTHER" id="PTHR47165:SF4">
    <property type="entry name" value="OS03G0429900 PROTEIN"/>
    <property type="match status" value="1"/>
</dbReference>
<dbReference type="PANTHER" id="PTHR47165">
    <property type="entry name" value="OS03G0429900 PROTEIN"/>
    <property type="match status" value="1"/>
</dbReference>
<dbReference type="InterPro" id="IPR012340">
    <property type="entry name" value="NA-bd_OB-fold"/>
</dbReference>
<gene>
    <name evidence="1" type="ORF">CTI12_AA586650</name>
</gene>
<dbReference type="OrthoDB" id="10685068at2759"/>
<accession>A0A2U1KM69</accession>
<reference evidence="1 2" key="1">
    <citation type="journal article" date="2018" name="Mol. Plant">
        <title>The genome of Artemisia annua provides insight into the evolution of Asteraceae family and artemisinin biosynthesis.</title>
        <authorList>
            <person name="Shen Q."/>
            <person name="Zhang L."/>
            <person name="Liao Z."/>
            <person name="Wang S."/>
            <person name="Yan T."/>
            <person name="Shi P."/>
            <person name="Liu M."/>
            <person name="Fu X."/>
            <person name="Pan Q."/>
            <person name="Wang Y."/>
            <person name="Lv Z."/>
            <person name="Lu X."/>
            <person name="Zhang F."/>
            <person name="Jiang W."/>
            <person name="Ma Y."/>
            <person name="Chen M."/>
            <person name="Hao X."/>
            <person name="Li L."/>
            <person name="Tang Y."/>
            <person name="Lv G."/>
            <person name="Zhou Y."/>
            <person name="Sun X."/>
            <person name="Brodelius P.E."/>
            <person name="Rose J.K.C."/>
            <person name="Tang K."/>
        </authorList>
    </citation>
    <scope>NUCLEOTIDE SEQUENCE [LARGE SCALE GENOMIC DNA]</scope>
    <source>
        <strain evidence="2">cv. Huhao1</strain>
        <tissue evidence="1">Leaf</tissue>
    </source>
</reference>